<dbReference type="InterPro" id="IPR000182">
    <property type="entry name" value="GNAT_dom"/>
</dbReference>
<dbReference type="GO" id="GO:0016747">
    <property type="term" value="F:acyltransferase activity, transferring groups other than amino-acyl groups"/>
    <property type="evidence" value="ECO:0007669"/>
    <property type="project" value="InterPro"/>
</dbReference>
<gene>
    <name evidence="2" type="ORF">VIBNISOn1_450132</name>
</gene>
<dbReference type="PANTHER" id="PTHR43617">
    <property type="entry name" value="L-AMINO ACID N-ACETYLTRANSFERASE"/>
    <property type="match status" value="1"/>
</dbReference>
<dbReference type="Pfam" id="PF00583">
    <property type="entry name" value="Acetyltransf_1"/>
    <property type="match status" value="1"/>
</dbReference>
<dbReference type="InterPro" id="IPR050276">
    <property type="entry name" value="MshD_Acetyltransferase"/>
</dbReference>
<evidence type="ECO:0000313" key="2">
    <source>
        <dbReference type="EMBL" id="CCO48168.1"/>
    </source>
</evidence>
<dbReference type="EMBL" id="CAOF01000137">
    <property type="protein sequence ID" value="CCO48168.1"/>
    <property type="molecule type" value="Genomic_DNA"/>
</dbReference>
<organism evidence="2 3">
    <name type="scientific">Vibrio nigripulchritudo SOn1</name>
    <dbReference type="NCBI Taxonomy" id="1238450"/>
    <lineage>
        <taxon>Bacteria</taxon>
        <taxon>Pseudomonadati</taxon>
        <taxon>Pseudomonadota</taxon>
        <taxon>Gammaproteobacteria</taxon>
        <taxon>Vibrionales</taxon>
        <taxon>Vibrionaceae</taxon>
        <taxon>Vibrio</taxon>
    </lineage>
</organism>
<comment type="caution">
    <text evidence="2">The sequence shown here is derived from an EMBL/GenBank/DDBJ whole genome shotgun (WGS) entry which is preliminary data.</text>
</comment>
<name>A0AAV2VUU8_9VIBR</name>
<protein>
    <submittedName>
        <fullName evidence="2">Acetyltransferase</fullName>
    </submittedName>
</protein>
<accession>A0AAV2VUU8</accession>
<feature type="domain" description="N-acetyltransferase" evidence="1">
    <location>
        <begin position="9"/>
        <end position="159"/>
    </location>
</feature>
<dbReference type="SUPFAM" id="SSF55729">
    <property type="entry name" value="Acyl-CoA N-acyltransferases (Nat)"/>
    <property type="match status" value="1"/>
</dbReference>
<dbReference type="RefSeq" id="WP_022612736.1">
    <property type="nucleotide sequence ID" value="NZ_LK391965.1"/>
</dbReference>
<reference evidence="2 3" key="1">
    <citation type="journal article" date="2013" name="ISME J.">
        <title>Comparative genomics of pathogenic lineages of Vibrio nigripulchritudo identifies virulence-associated traits.</title>
        <authorList>
            <person name="Goudenege D."/>
            <person name="Labreuche Y."/>
            <person name="Krin E."/>
            <person name="Ansquer D."/>
            <person name="Mangenot S."/>
            <person name="Calteau A."/>
            <person name="Medigue C."/>
            <person name="Mazel D."/>
            <person name="Polz M.F."/>
            <person name="Le Roux F."/>
        </authorList>
    </citation>
    <scope>NUCLEOTIDE SEQUENCE [LARGE SCALE GENOMIC DNA]</scope>
    <source>
        <strain evidence="2 3">SOn1</strain>
    </source>
</reference>
<dbReference type="InterPro" id="IPR016181">
    <property type="entry name" value="Acyl_CoA_acyltransferase"/>
</dbReference>
<sequence>MEFIPFKSEHAEPITTWFRSKDEFLAWGGRVFHWPLTAESICQRSKEENLKFYVLIDDEAPVGFIEINRVSATESRLCRVAVNPDIRGKGVGRKLVEFSMQQIRQDPAVEEVSLAVFYSNTSAKRCYDSVGFEVVDKAPYFKVFDGVEWPIYQMSYKFIVK</sequence>
<dbReference type="Gene3D" id="3.40.630.30">
    <property type="match status" value="1"/>
</dbReference>
<dbReference type="AlphaFoldDB" id="A0AAV2VUU8"/>
<evidence type="ECO:0000259" key="1">
    <source>
        <dbReference type="PROSITE" id="PS51186"/>
    </source>
</evidence>
<dbReference type="CDD" id="cd04301">
    <property type="entry name" value="NAT_SF"/>
    <property type="match status" value="1"/>
</dbReference>
<proteinExistence type="predicted"/>
<dbReference type="PROSITE" id="PS51186">
    <property type="entry name" value="GNAT"/>
    <property type="match status" value="1"/>
</dbReference>
<evidence type="ECO:0000313" key="3">
    <source>
        <dbReference type="Proteomes" id="UP000018211"/>
    </source>
</evidence>
<dbReference type="Proteomes" id="UP000018211">
    <property type="component" value="Unassembled WGS sequence"/>
</dbReference>